<comment type="function">
    <text evidence="6">Forms chloride channels.</text>
</comment>
<evidence type="ECO:0000256" key="4">
    <source>
        <dbReference type="ARBA" id="ARBA00023136"/>
    </source>
</evidence>
<evidence type="ECO:0000256" key="6">
    <source>
        <dbReference type="RuleBase" id="RU363126"/>
    </source>
</evidence>
<protein>
    <recommendedName>
        <fullName evidence="6">Bestrophin homolog</fullName>
    </recommendedName>
</protein>
<keyword evidence="9" id="KW-1185">Reference proteome</keyword>
<feature type="region of interest" description="Disordered" evidence="7">
    <location>
        <begin position="384"/>
        <end position="454"/>
    </location>
</feature>
<evidence type="ECO:0000313" key="8">
    <source>
        <dbReference type="EMBL" id="CAI5449622.1"/>
    </source>
</evidence>
<keyword evidence="6" id="KW-0406">Ion transport</keyword>
<feature type="compositionally biased region" description="Basic and acidic residues" evidence="7">
    <location>
        <begin position="443"/>
        <end position="454"/>
    </location>
</feature>
<keyword evidence="3 6" id="KW-1133">Transmembrane helix</keyword>
<dbReference type="GO" id="GO:0005254">
    <property type="term" value="F:chloride channel activity"/>
    <property type="evidence" value="ECO:0007669"/>
    <property type="project" value="UniProtKB-KW"/>
</dbReference>
<dbReference type="InterPro" id="IPR000615">
    <property type="entry name" value="Bestrophin"/>
</dbReference>
<reference evidence="8" key="1">
    <citation type="submission" date="2022-11" db="EMBL/GenBank/DDBJ databases">
        <authorList>
            <person name="Kikuchi T."/>
        </authorList>
    </citation>
    <scope>NUCLEOTIDE SEQUENCE</scope>
    <source>
        <strain evidence="8">PS1010</strain>
    </source>
</reference>
<dbReference type="PANTHER" id="PTHR10736:SF19">
    <property type="entry name" value="BESTROPHIN HOMOLOG"/>
    <property type="match status" value="1"/>
</dbReference>
<dbReference type="GO" id="GO:0005886">
    <property type="term" value="C:plasma membrane"/>
    <property type="evidence" value="ECO:0007669"/>
    <property type="project" value="UniProtKB-SubCell"/>
</dbReference>
<feature type="transmembrane region" description="Helical" evidence="6">
    <location>
        <begin position="262"/>
        <end position="287"/>
    </location>
</feature>
<dbReference type="OrthoDB" id="201595at2759"/>
<dbReference type="GO" id="GO:0034707">
    <property type="term" value="C:chloride channel complex"/>
    <property type="evidence" value="ECO:0007669"/>
    <property type="project" value="UniProtKB-KW"/>
</dbReference>
<feature type="compositionally biased region" description="Acidic residues" evidence="7">
    <location>
        <begin position="419"/>
        <end position="428"/>
    </location>
</feature>
<keyword evidence="6" id="KW-0407">Ion channel</keyword>
<accession>A0A9P1N6J1</accession>
<feature type="transmembrane region" description="Helical" evidence="6">
    <location>
        <begin position="230"/>
        <end position="250"/>
    </location>
</feature>
<comment type="subcellular location">
    <subcellularLocation>
        <location evidence="6">Cell membrane</location>
        <topology evidence="6">Multi-pass membrane protein</topology>
    </subcellularLocation>
    <subcellularLocation>
        <location evidence="1">Membrane</location>
        <topology evidence="1">Multi-pass membrane protein</topology>
    </subcellularLocation>
</comment>
<dbReference type="Proteomes" id="UP001152747">
    <property type="component" value="Unassembled WGS sequence"/>
</dbReference>
<evidence type="ECO:0000256" key="5">
    <source>
        <dbReference type="ARBA" id="ARBA00034769"/>
    </source>
</evidence>
<keyword evidence="6" id="KW-0868">Chloride</keyword>
<feature type="transmembrane region" description="Helical" evidence="6">
    <location>
        <begin position="73"/>
        <end position="91"/>
    </location>
</feature>
<organism evidence="8 9">
    <name type="scientific">Caenorhabditis angaria</name>
    <dbReference type="NCBI Taxonomy" id="860376"/>
    <lineage>
        <taxon>Eukaryota</taxon>
        <taxon>Metazoa</taxon>
        <taxon>Ecdysozoa</taxon>
        <taxon>Nematoda</taxon>
        <taxon>Chromadorea</taxon>
        <taxon>Rhabditida</taxon>
        <taxon>Rhabditina</taxon>
        <taxon>Rhabditomorpha</taxon>
        <taxon>Rhabditoidea</taxon>
        <taxon>Rhabditidae</taxon>
        <taxon>Peloderinae</taxon>
        <taxon>Caenorhabditis</taxon>
    </lineage>
</organism>
<comment type="similarity">
    <text evidence="5 6">Belongs to the anion channel-forming bestrophin (TC 1.A.46) family. Calcium-sensitive chloride channel subfamily.</text>
</comment>
<evidence type="ECO:0000256" key="3">
    <source>
        <dbReference type="ARBA" id="ARBA00022989"/>
    </source>
</evidence>
<evidence type="ECO:0000256" key="2">
    <source>
        <dbReference type="ARBA" id="ARBA00022692"/>
    </source>
</evidence>
<gene>
    <name evidence="8" type="ORF">CAMP_LOCUS12259</name>
</gene>
<keyword evidence="2 6" id="KW-0812">Transmembrane</keyword>
<evidence type="ECO:0000256" key="7">
    <source>
        <dbReference type="SAM" id="MobiDB-lite"/>
    </source>
</evidence>
<keyword evidence="4 6" id="KW-0472">Membrane</keyword>
<dbReference type="PANTHER" id="PTHR10736">
    <property type="entry name" value="BESTROPHIN"/>
    <property type="match status" value="1"/>
</dbReference>
<keyword evidence="6" id="KW-1003">Cell membrane</keyword>
<name>A0A9P1N6J1_9PELO</name>
<dbReference type="EMBL" id="CANHGI010000004">
    <property type="protein sequence ID" value="CAI5449622.1"/>
    <property type="molecule type" value="Genomic_DNA"/>
</dbReference>
<keyword evidence="6" id="KW-0813">Transport</keyword>
<proteinExistence type="inferred from homology"/>
<dbReference type="InterPro" id="IPR021134">
    <property type="entry name" value="Bestrophin-like"/>
</dbReference>
<evidence type="ECO:0000256" key="1">
    <source>
        <dbReference type="ARBA" id="ARBA00004141"/>
    </source>
</evidence>
<sequence>MTVSYNFDVSSNSSANFLRLLLRWKGSIWKSVLSELLIWCGAYLIIGFLYHCFLRPHKQTDIFNTIAIQFDDAGSYIPITFMLAFFVSIIVTRWKTTFANMGWIESCALSINSQIISKIYLVLAQILTFRDISIRVRRRFPNIDSISKAGFITDEEEEKLEMIDLDKSYNKYWVPIHWAITLIIRADEKKYCLSAPGTVSLINEIKIFRNNLATICNFDWVPVPIAYPQVIFFAVRMFFIICLISRQHIVGKITREDKTYEIVFNITVLVCKPLLTIIQFICFVGWLKVAEALLNPLGEDDDDFESNFLIDKNIFTGIKICDEFDNCPSLFFDNFSDPNAAPIYSVDSQHYTNGALIGSVSNITLAQNDDNVTMIPLGPRASIGDSLSMGLDRTPTRRRSRPNSFQKSQKSKRHISEGEPNEAYEIDEPPCSPTSHKFSTHLTKVEEKDEEEKV</sequence>
<comment type="caution">
    <text evidence="8">The sequence shown here is derived from an EMBL/GenBank/DDBJ whole genome shotgun (WGS) entry which is preliminary data.</text>
</comment>
<evidence type="ECO:0000313" key="9">
    <source>
        <dbReference type="Proteomes" id="UP001152747"/>
    </source>
</evidence>
<keyword evidence="6" id="KW-0869">Chloride channel</keyword>
<dbReference type="Pfam" id="PF01062">
    <property type="entry name" value="Bestrophin"/>
    <property type="match status" value="1"/>
</dbReference>
<feature type="transmembrane region" description="Helical" evidence="6">
    <location>
        <begin position="36"/>
        <end position="53"/>
    </location>
</feature>
<dbReference type="AlphaFoldDB" id="A0A9P1N6J1"/>
<feature type="compositionally biased region" description="Polar residues" evidence="7">
    <location>
        <begin position="433"/>
        <end position="442"/>
    </location>
</feature>